<dbReference type="RefSeq" id="WP_095723487.1">
    <property type="nucleotide sequence ID" value="NZ_NTFS01000270.1"/>
</dbReference>
<evidence type="ECO:0000259" key="6">
    <source>
        <dbReference type="Pfam" id="PF00082"/>
    </source>
</evidence>
<feature type="active site" description="Charge relay system" evidence="4">
    <location>
        <position position="329"/>
    </location>
</feature>
<dbReference type="InterPro" id="IPR000209">
    <property type="entry name" value="Peptidase_S8/S53_dom"/>
</dbReference>
<dbReference type="Proteomes" id="UP000218238">
    <property type="component" value="Unassembled WGS sequence"/>
</dbReference>
<evidence type="ECO:0000256" key="5">
    <source>
        <dbReference type="SAM" id="MobiDB-lite"/>
    </source>
</evidence>
<organism evidence="7 8">
    <name type="scientific">Brunnivagina elsteri CCALA 953</name>
    <dbReference type="NCBI Taxonomy" id="987040"/>
    <lineage>
        <taxon>Bacteria</taxon>
        <taxon>Bacillati</taxon>
        <taxon>Cyanobacteriota</taxon>
        <taxon>Cyanophyceae</taxon>
        <taxon>Nostocales</taxon>
        <taxon>Calotrichaceae</taxon>
        <taxon>Brunnivagina</taxon>
    </lineage>
</organism>
<dbReference type="PRINTS" id="PR00723">
    <property type="entry name" value="SUBTILISIN"/>
</dbReference>
<feature type="compositionally biased region" description="Polar residues" evidence="5">
    <location>
        <begin position="158"/>
        <end position="177"/>
    </location>
</feature>
<accession>A0A2A2TEQ4</accession>
<feature type="active site" description="Charge relay system" evidence="4">
    <location>
        <position position="564"/>
    </location>
</feature>
<protein>
    <submittedName>
        <fullName evidence="7">Peptidase S8 and S53 subtilisin kexin sedolisin</fullName>
    </submittedName>
</protein>
<keyword evidence="1 4" id="KW-0645">Protease</keyword>
<keyword evidence="8" id="KW-1185">Reference proteome</keyword>
<comment type="similarity">
    <text evidence="4">Belongs to the peptidase S8 family.</text>
</comment>
<reference evidence="7 8" key="1">
    <citation type="submission" date="2017-08" db="EMBL/GenBank/DDBJ databases">
        <title>Draft genome sequence of filamentous cyanobacterium Calothrix elsteri CCALA 953.</title>
        <authorList>
            <person name="Gagunashvili A.N."/>
            <person name="Elster J."/>
            <person name="Andresson O.S."/>
        </authorList>
    </citation>
    <scope>NUCLEOTIDE SEQUENCE [LARGE SCALE GENOMIC DNA]</scope>
    <source>
        <strain evidence="7 8">CCALA 953</strain>
    </source>
</reference>
<dbReference type="InterPro" id="IPR036852">
    <property type="entry name" value="Peptidase_S8/S53_dom_sf"/>
</dbReference>
<dbReference type="InterPro" id="IPR015500">
    <property type="entry name" value="Peptidase_S8_subtilisin-rel"/>
</dbReference>
<dbReference type="GO" id="GO:0016020">
    <property type="term" value="C:membrane"/>
    <property type="evidence" value="ECO:0007669"/>
    <property type="project" value="TreeGrafter"/>
</dbReference>
<dbReference type="PANTHER" id="PTHR42884">
    <property type="entry name" value="PROPROTEIN CONVERTASE SUBTILISIN/KEXIN-RELATED"/>
    <property type="match status" value="1"/>
</dbReference>
<dbReference type="GO" id="GO:0004252">
    <property type="term" value="F:serine-type endopeptidase activity"/>
    <property type="evidence" value="ECO:0007669"/>
    <property type="project" value="UniProtKB-UniRule"/>
</dbReference>
<dbReference type="PANTHER" id="PTHR42884:SF14">
    <property type="entry name" value="NEUROENDOCRINE CONVERTASE 1"/>
    <property type="match status" value="1"/>
</dbReference>
<dbReference type="SUPFAM" id="SSF52743">
    <property type="entry name" value="Subtilisin-like"/>
    <property type="match status" value="1"/>
</dbReference>
<gene>
    <name evidence="7" type="ORF">CK510_20630</name>
</gene>
<comment type="caution">
    <text evidence="7">The sequence shown here is derived from an EMBL/GenBank/DDBJ whole genome shotgun (WGS) entry which is preliminary data.</text>
</comment>
<dbReference type="Gene3D" id="3.40.50.200">
    <property type="entry name" value="Peptidase S8/S53 domain"/>
    <property type="match status" value="1"/>
</dbReference>
<evidence type="ECO:0000256" key="4">
    <source>
        <dbReference type="PROSITE-ProRule" id="PRU01240"/>
    </source>
</evidence>
<name>A0A2A2TEQ4_9CYAN</name>
<evidence type="ECO:0000256" key="1">
    <source>
        <dbReference type="ARBA" id="ARBA00022670"/>
    </source>
</evidence>
<feature type="domain" description="Peptidase S8/S53" evidence="6">
    <location>
        <begin position="321"/>
        <end position="612"/>
    </location>
</feature>
<keyword evidence="2 4" id="KW-0378">Hydrolase</keyword>
<dbReference type="Pfam" id="PF00082">
    <property type="entry name" value="Peptidase_S8"/>
    <property type="match status" value="1"/>
</dbReference>
<dbReference type="PROSITE" id="PS51892">
    <property type="entry name" value="SUBTILASE"/>
    <property type="match status" value="1"/>
</dbReference>
<feature type="region of interest" description="Disordered" evidence="5">
    <location>
        <begin position="134"/>
        <end position="177"/>
    </location>
</feature>
<feature type="active site" description="Charge relay system" evidence="4">
    <location>
        <position position="363"/>
    </location>
</feature>
<evidence type="ECO:0000313" key="8">
    <source>
        <dbReference type="Proteomes" id="UP000218238"/>
    </source>
</evidence>
<dbReference type="EMBL" id="NTFS01000270">
    <property type="protein sequence ID" value="PAX52193.1"/>
    <property type="molecule type" value="Genomic_DNA"/>
</dbReference>
<evidence type="ECO:0000256" key="2">
    <source>
        <dbReference type="ARBA" id="ARBA00022801"/>
    </source>
</evidence>
<dbReference type="OrthoDB" id="543865at2"/>
<dbReference type="Gene3D" id="2.60.120.380">
    <property type="match status" value="1"/>
</dbReference>
<keyword evidence="3 4" id="KW-0720">Serine protease</keyword>
<evidence type="ECO:0000256" key="3">
    <source>
        <dbReference type="ARBA" id="ARBA00022825"/>
    </source>
</evidence>
<sequence>MPANVPGNSLSTALDINISNGSQVFTDTTDSLGSSKFYSFGLQGRSSFNLSLRELGGNFNVDLIQDKNANGVFDSDEVVAVSQQTRRGERLNTDIDGGNYYIRVYGQGDNFGTYSLTVSAISYDDFINQPISASPSDLPIAQNRSRRGGQEDRLASIPSENQPVSQPASQNTSTKTWKQGTLGADVLVYDRTNQTTFVSGNGNINFGTGGRDILDFKTIGISSTQATFNWATATAGGVVDNPGNGYRLFDAIILNDGKQVLFESIEQILFADTTYDLTVANPGIGIGTQATVTTNDTNFSQQWDLHITGVHNAWRFTTGSAGVLIGIEDSGLAVDSNGVTHPDLRSTIFSESNYLDESTGASHGTVVQSTIAAASNNGFGIAGINWNSDVMHIDVLGNTINGTYQADAGDFNLVNATQTLINQANSKGQKLIVNLSLIGGSSDAFQQLIANNQDKALFVIAAGNDDVGEVSSPGSFAQTYGNVISVGASWGNKDWYGNSKNPGERVSYANPKWWGSNYTSDTAINAGLRPLTLMTPTEFPAASADKNSTGSFNFGYNDKFNGTSASTAIASGIASLVWSANTSLSASQIRAILSETAYDLGTTGYDKFYGNGFVNADAAVRRALAIARNYS</sequence>
<evidence type="ECO:0000313" key="7">
    <source>
        <dbReference type="EMBL" id="PAX52193.1"/>
    </source>
</evidence>
<dbReference type="GO" id="GO:0016485">
    <property type="term" value="P:protein processing"/>
    <property type="evidence" value="ECO:0007669"/>
    <property type="project" value="TreeGrafter"/>
</dbReference>
<proteinExistence type="inferred from homology"/>
<dbReference type="AlphaFoldDB" id="A0A2A2TEQ4"/>
<dbReference type="SUPFAM" id="SSF89260">
    <property type="entry name" value="Collagen-binding domain"/>
    <property type="match status" value="1"/>
</dbReference>